<dbReference type="GO" id="GO:0005544">
    <property type="term" value="F:calcium-dependent phospholipid binding"/>
    <property type="evidence" value="ECO:0007669"/>
    <property type="project" value="TreeGrafter"/>
</dbReference>
<dbReference type="PANTHER" id="PTHR10728:SF40">
    <property type="entry name" value="PATATIN FAMILY PROTEIN"/>
    <property type="match status" value="1"/>
</dbReference>
<keyword evidence="2 3" id="KW-0443">Lipid metabolism</keyword>
<protein>
    <recommendedName>
        <fullName evidence="4">PLA2c domain-containing protein</fullName>
    </recommendedName>
</protein>
<dbReference type="SMART" id="SM00022">
    <property type="entry name" value="PLAc"/>
    <property type="match status" value="1"/>
</dbReference>
<evidence type="ECO:0000313" key="5">
    <source>
        <dbReference type="EMBL" id="KAK3095731.1"/>
    </source>
</evidence>
<gene>
    <name evidence="5" type="ORF">FSP39_018221</name>
</gene>
<dbReference type="AlphaFoldDB" id="A0AA89BV80"/>
<evidence type="ECO:0000256" key="2">
    <source>
        <dbReference type="ARBA" id="ARBA00023098"/>
    </source>
</evidence>
<dbReference type="InterPro" id="IPR002642">
    <property type="entry name" value="LysoPLipase_cat_dom"/>
</dbReference>
<dbReference type="Proteomes" id="UP001186944">
    <property type="component" value="Unassembled WGS sequence"/>
</dbReference>
<feature type="domain" description="PLA2c" evidence="4">
    <location>
        <begin position="106"/>
        <end position="701"/>
    </location>
</feature>
<dbReference type="SUPFAM" id="SSF52151">
    <property type="entry name" value="FabD/lysophospholipase-like"/>
    <property type="match status" value="2"/>
</dbReference>
<name>A0AA89BV80_PINIB</name>
<dbReference type="PROSITE" id="PS51210">
    <property type="entry name" value="PLA2C"/>
    <property type="match status" value="1"/>
</dbReference>
<sequence>MDDIGTNKISNRRRHSSAETITVKKTVNVRLSVQDSQFRSATESSLVKGVLFHQDNAPNHKSVTAMAAIHDFGFYLIEHPPYSPDLAPSDFHLFSKLKAAISGTHFQSDDDVIFAVDGFLTSQDKEFFKSANQINRYNSQVGNCHVIKQYIKRAFAELSAIPNIAVIGSGGGVRAMTGMSSVFCTLHDLDLLQYILYVVGLSGSAWYLTTLYSHKKWPLVHPKKIHTEIKEKVLNDLFNTLNEILKAPRTWLSSLILQHKPMNITQLFGLSLGSNLMPDRFTTRWSYQRDKIKDGRVPFPLLACIHAKSDTPAKDYHEWVEISPFEVAIPKYGIGMDTVLFGSVFDKGNLIKRMEELPLYYINGIIGSAFTIINEELALLRKDEKRHNNDVETDGVPDEVTRPMDDDDLESLEYREDMDKTNRAEDSKDVFTDLYADTNGHCMAVKEKKLEVSVLTQNIVDEQRIRRIQKECPFWLKDFMSETLSNHANQSSNEENDFEIDGIMDDALGYIKSLKIFERADRNQPMCFVDAGFAFNSPYPLVLRAPRSVDLILSFDFTDRGSVHGDPFKEVRLAKTWADLHKVKFPPVPVFDKRQGVKELYILEDEDDPLCPVIMHFVLMNRDFKLFSSPGHLRQTADEVKFANFDLFQNDSCPYNSQNFKLTNLQFERLSELVRFNILNNKEKILEQMQRAAERQANAMQ</sequence>
<keyword evidence="6" id="KW-1185">Reference proteome</keyword>
<dbReference type="Gene3D" id="3.40.1090.10">
    <property type="entry name" value="Cytosolic phospholipase A2 catalytic domain"/>
    <property type="match status" value="1"/>
</dbReference>
<evidence type="ECO:0000313" key="6">
    <source>
        <dbReference type="Proteomes" id="UP001186944"/>
    </source>
</evidence>
<evidence type="ECO:0000256" key="3">
    <source>
        <dbReference type="PROSITE-ProRule" id="PRU00555"/>
    </source>
</evidence>
<organism evidence="5 6">
    <name type="scientific">Pinctada imbricata</name>
    <name type="common">Atlantic pearl-oyster</name>
    <name type="synonym">Pinctada martensii</name>
    <dbReference type="NCBI Taxonomy" id="66713"/>
    <lineage>
        <taxon>Eukaryota</taxon>
        <taxon>Metazoa</taxon>
        <taxon>Spiralia</taxon>
        <taxon>Lophotrochozoa</taxon>
        <taxon>Mollusca</taxon>
        <taxon>Bivalvia</taxon>
        <taxon>Autobranchia</taxon>
        <taxon>Pteriomorphia</taxon>
        <taxon>Pterioida</taxon>
        <taxon>Pterioidea</taxon>
        <taxon>Pteriidae</taxon>
        <taxon>Pinctada</taxon>
    </lineage>
</organism>
<comment type="caution">
    <text evidence="5">The sequence shown here is derived from an EMBL/GenBank/DDBJ whole genome shotgun (WGS) entry which is preliminary data.</text>
</comment>
<dbReference type="GO" id="GO:0046475">
    <property type="term" value="P:glycerophospholipid catabolic process"/>
    <property type="evidence" value="ECO:0007669"/>
    <property type="project" value="TreeGrafter"/>
</dbReference>
<dbReference type="InterPro" id="IPR016035">
    <property type="entry name" value="Acyl_Trfase/lysoPLipase"/>
</dbReference>
<proteinExistence type="predicted"/>
<dbReference type="GO" id="GO:0005829">
    <property type="term" value="C:cytosol"/>
    <property type="evidence" value="ECO:0007669"/>
    <property type="project" value="TreeGrafter"/>
</dbReference>
<dbReference type="Pfam" id="PF01735">
    <property type="entry name" value="PLA2_B"/>
    <property type="match status" value="1"/>
</dbReference>
<dbReference type="EMBL" id="VSWD01000008">
    <property type="protein sequence ID" value="KAK3095731.1"/>
    <property type="molecule type" value="Genomic_DNA"/>
</dbReference>
<dbReference type="GO" id="GO:0047498">
    <property type="term" value="F:calcium-dependent phospholipase A2 activity"/>
    <property type="evidence" value="ECO:0007669"/>
    <property type="project" value="TreeGrafter"/>
</dbReference>
<dbReference type="PANTHER" id="PTHR10728">
    <property type="entry name" value="CYTOSOLIC PHOSPHOLIPASE A2"/>
    <property type="match status" value="1"/>
</dbReference>
<reference evidence="5" key="1">
    <citation type="submission" date="2019-08" db="EMBL/GenBank/DDBJ databases">
        <title>The improved chromosome-level genome for the pearl oyster Pinctada fucata martensii using PacBio sequencing and Hi-C.</title>
        <authorList>
            <person name="Zheng Z."/>
        </authorList>
    </citation>
    <scope>NUCLEOTIDE SEQUENCE</scope>
    <source>
        <strain evidence="5">ZZ-2019</strain>
        <tissue evidence="5">Adductor muscle</tissue>
    </source>
</reference>
<keyword evidence="1 3" id="KW-0378">Hydrolase</keyword>
<keyword evidence="3" id="KW-0442">Lipid degradation</keyword>
<evidence type="ECO:0000256" key="1">
    <source>
        <dbReference type="ARBA" id="ARBA00022801"/>
    </source>
</evidence>
<accession>A0AA89BV80</accession>
<dbReference type="GO" id="GO:0005509">
    <property type="term" value="F:calcium ion binding"/>
    <property type="evidence" value="ECO:0007669"/>
    <property type="project" value="TreeGrafter"/>
</dbReference>
<evidence type="ECO:0000259" key="4">
    <source>
        <dbReference type="PROSITE" id="PS51210"/>
    </source>
</evidence>